<evidence type="ECO:0000256" key="1">
    <source>
        <dbReference type="SAM" id="SignalP"/>
    </source>
</evidence>
<dbReference type="PROSITE" id="PS51318">
    <property type="entry name" value="TAT"/>
    <property type="match status" value="1"/>
</dbReference>
<feature type="chain" id="PRO_5004813032" evidence="1">
    <location>
        <begin position="28"/>
        <end position="215"/>
    </location>
</feature>
<dbReference type="Proteomes" id="UP000018874">
    <property type="component" value="Unassembled WGS sequence"/>
</dbReference>
<dbReference type="AlphaFoldDB" id="W2CLX0"/>
<evidence type="ECO:0000313" key="2">
    <source>
        <dbReference type="EMBL" id="ETK08033.1"/>
    </source>
</evidence>
<name>W2CLX0_9BACT</name>
<comment type="caution">
    <text evidence="2">The sequence shown here is derived from an EMBL/GenBank/DDBJ whole genome shotgun (WGS) entry which is preliminary data.</text>
</comment>
<evidence type="ECO:0000313" key="3">
    <source>
        <dbReference type="Proteomes" id="UP000018874"/>
    </source>
</evidence>
<accession>W2CLX0</accession>
<protein>
    <submittedName>
        <fullName evidence="2">Uncharacterized protein</fullName>
    </submittedName>
</protein>
<sequence length="215" mass="24273">MNSKRNLLGILLALAVGLFCLAPAAQAQESESDLSAIREMWEGQPLTVKISGNRAAGLADFARTFARAYPSDLTDALVARLNDPNNTRKDPNTFVFDPPHGYLKYRYAMDGGAWLELCYWTLPKGHRMVAVSMVDLYNSDKEGLLAFYDYDPTTHRMSPITPLPVRRGLERGIDGRIVELPRVGYDIRLYEPSDRRAKPEMLKWVKGAQFFESDQ</sequence>
<dbReference type="InterPro" id="IPR006311">
    <property type="entry name" value="TAT_signal"/>
</dbReference>
<reference evidence="2 3" key="1">
    <citation type="submission" date="2013-11" db="EMBL/GenBank/DDBJ databases">
        <title>Single cell genomics of uncultured Tannerella BU063 (oral taxon 286).</title>
        <authorList>
            <person name="Beall C.J."/>
            <person name="Campbell A.G."/>
            <person name="Griffen A.L."/>
            <person name="Podar M."/>
            <person name="Leys E.J."/>
        </authorList>
    </citation>
    <scope>NUCLEOTIDE SEQUENCE [LARGE SCALE GENOMIC DNA]</scope>
    <source>
        <strain evidence="2">Cell 6/7/9</strain>
    </source>
</reference>
<proteinExistence type="predicted"/>
<dbReference type="EMBL" id="AYYD01001223">
    <property type="protein sequence ID" value="ETK08033.1"/>
    <property type="molecule type" value="Genomic_DNA"/>
</dbReference>
<keyword evidence="3" id="KW-1185">Reference proteome</keyword>
<dbReference type="PATRIC" id="fig|1411021.3.peg.1957"/>
<organism evidence="2 3">
    <name type="scientific">Tannerella sp. oral taxon BU063 isolate Cell 6/7/9</name>
    <dbReference type="NCBI Taxonomy" id="1411021"/>
    <lineage>
        <taxon>Bacteria</taxon>
        <taxon>Pseudomonadati</taxon>
        <taxon>Bacteroidota</taxon>
        <taxon>Bacteroidia</taxon>
        <taxon>Bacteroidales</taxon>
        <taxon>Tannerellaceae</taxon>
        <taxon>Tannerella</taxon>
    </lineage>
</organism>
<feature type="signal peptide" evidence="1">
    <location>
        <begin position="1"/>
        <end position="27"/>
    </location>
</feature>
<gene>
    <name evidence="2" type="ORF">T231_14560</name>
</gene>
<keyword evidence="1" id="KW-0732">Signal</keyword>